<dbReference type="SUPFAM" id="SSF50249">
    <property type="entry name" value="Nucleic acid-binding proteins"/>
    <property type="match status" value="1"/>
</dbReference>
<sequence length="659" mass="74252">MSIYSPGDSVSSVKGVGPALEEKLHRLGIYTVGDLLRHFPRNYLDFSKQIKIKDLRDKTPGSFLATVNNPKTFYSASGKLITQSVAQDSSGKITLTWFNNPYIKRLIKDGASYSIAGKPSFFGKGLTLISPMIEEGDSFTLNTRGLVPVYPQTEGINSRWLRKKIYELLQNIDLHDPVDAITLDERALLPLQQALYRIHFPTENKERWSADKRLAYNEHLRINIQNRLEMDKLGHSLPVKIIAKIDIKTSHLLPFTLTSDQLKTIHHLEKDLKSGEFTHRLIQGETGSGKTAPLFFAANQALASGYSGAILAPTEILATQHFHTFLKYSLFPKQVKLVTSSNKVSLTTEPTLFIGTHAILSQLPSNLNPPLAFVAIDEQHKFGVAQREILMNRSPLPHLFNLSATPIPRTVALGLLGDISISNIHHKPNLRIPVKTFVITPTKYKNSPKWLISEMEKGNQIFVVCPNISEHIHDVSSVEKMTSEYRRFLPKKYPIWTIHGKLTPETQQQILFQFKNTPGSVLISTSLIEVGIDIPTANIMVIHSAERFGLAQLHQLRGRVGRGKEQGYCFLVPTNDDEIETERLQLLQKYHNGMVLAQKDLRLRGAGQIYGEKQHGSLQTRLKYFWSKKLFLKAKSDALNLILQNRQKAQKIASGLVSW</sequence>
<keyword evidence="7" id="KW-0234">DNA repair</keyword>
<dbReference type="Pfam" id="PF00271">
    <property type="entry name" value="Helicase_C"/>
    <property type="match status" value="1"/>
</dbReference>
<dbReference type="InterPro" id="IPR047112">
    <property type="entry name" value="RecG/Mfd"/>
</dbReference>
<dbReference type="InterPro" id="IPR027417">
    <property type="entry name" value="P-loop_NTPase"/>
</dbReference>
<proteinExistence type="predicted"/>
<dbReference type="EMBL" id="LCIH01000005">
    <property type="protein sequence ID" value="KKT51997.1"/>
    <property type="molecule type" value="Genomic_DNA"/>
</dbReference>
<dbReference type="PROSITE" id="PS51192">
    <property type="entry name" value="HELICASE_ATP_BIND_1"/>
    <property type="match status" value="1"/>
</dbReference>
<keyword evidence="4 10" id="KW-0347">Helicase</keyword>
<dbReference type="InterPro" id="IPR033454">
    <property type="entry name" value="RecG_wedge"/>
</dbReference>
<dbReference type="PANTHER" id="PTHR47964">
    <property type="entry name" value="ATP-DEPENDENT DNA HELICASE HOMOLOG RECG, CHLOROPLASTIC"/>
    <property type="match status" value="1"/>
</dbReference>
<dbReference type="GO" id="GO:0016787">
    <property type="term" value="F:hydrolase activity"/>
    <property type="evidence" value="ECO:0007669"/>
    <property type="project" value="UniProtKB-KW"/>
</dbReference>
<accession>A0A0G1K6N8</accession>
<organism evidence="10 11">
    <name type="scientific">Candidatus Collierbacteria bacterium GW2011_GWB2_44_22</name>
    <dbReference type="NCBI Taxonomy" id="1618387"/>
    <lineage>
        <taxon>Bacteria</taxon>
        <taxon>Candidatus Collieribacteriota</taxon>
    </lineage>
</organism>
<dbReference type="GO" id="GO:0003677">
    <property type="term" value="F:DNA binding"/>
    <property type="evidence" value="ECO:0007669"/>
    <property type="project" value="UniProtKB-KW"/>
</dbReference>
<dbReference type="Proteomes" id="UP000034006">
    <property type="component" value="Unassembled WGS sequence"/>
</dbReference>
<dbReference type="GO" id="GO:0006281">
    <property type="term" value="P:DNA repair"/>
    <property type="evidence" value="ECO:0007669"/>
    <property type="project" value="UniProtKB-KW"/>
</dbReference>
<reference evidence="10 11" key="1">
    <citation type="journal article" date="2015" name="Nature">
        <title>rRNA introns, odd ribosomes, and small enigmatic genomes across a large radiation of phyla.</title>
        <authorList>
            <person name="Brown C.T."/>
            <person name="Hug L.A."/>
            <person name="Thomas B.C."/>
            <person name="Sharon I."/>
            <person name="Castelle C.J."/>
            <person name="Singh A."/>
            <person name="Wilkins M.J."/>
            <person name="Williams K.H."/>
            <person name="Banfield J.F."/>
        </authorList>
    </citation>
    <scope>NUCLEOTIDE SEQUENCE [LARGE SCALE GENOMIC DNA]</scope>
</reference>
<dbReference type="GO" id="GO:0003678">
    <property type="term" value="F:DNA helicase activity"/>
    <property type="evidence" value="ECO:0007669"/>
    <property type="project" value="TreeGrafter"/>
</dbReference>
<dbReference type="InterPro" id="IPR012340">
    <property type="entry name" value="NA-bd_OB-fold"/>
</dbReference>
<dbReference type="PROSITE" id="PS51194">
    <property type="entry name" value="HELICASE_CTER"/>
    <property type="match status" value="1"/>
</dbReference>
<dbReference type="InterPro" id="IPR001650">
    <property type="entry name" value="Helicase_C-like"/>
</dbReference>
<evidence type="ECO:0000256" key="6">
    <source>
        <dbReference type="ARBA" id="ARBA00023125"/>
    </source>
</evidence>
<evidence type="ECO:0000256" key="7">
    <source>
        <dbReference type="ARBA" id="ARBA00023204"/>
    </source>
</evidence>
<evidence type="ECO:0000256" key="2">
    <source>
        <dbReference type="ARBA" id="ARBA00022763"/>
    </source>
</evidence>
<dbReference type="InterPro" id="IPR011545">
    <property type="entry name" value="DEAD/DEAH_box_helicase_dom"/>
</dbReference>
<dbReference type="PANTHER" id="PTHR47964:SF1">
    <property type="entry name" value="ATP-DEPENDENT DNA HELICASE HOMOLOG RECG, CHLOROPLASTIC"/>
    <property type="match status" value="1"/>
</dbReference>
<name>A0A0G1K6N8_9BACT</name>
<keyword evidence="5" id="KW-0067">ATP-binding</keyword>
<keyword evidence="6" id="KW-0238">DNA-binding</keyword>
<evidence type="ECO:0000256" key="5">
    <source>
        <dbReference type="ARBA" id="ARBA00022840"/>
    </source>
</evidence>
<dbReference type="CDD" id="cd04488">
    <property type="entry name" value="RecG_wedge_OBF"/>
    <property type="match status" value="1"/>
</dbReference>
<keyword evidence="3" id="KW-0378">Hydrolase</keyword>
<dbReference type="Pfam" id="PF00270">
    <property type="entry name" value="DEAD"/>
    <property type="match status" value="1"/>
</dbReference>
<gene>
    <name evidence="10" type="ORF">UW44_C0005G0039</name>
</gene>
<evidence type="ECO:0000256" key="3">
    <source>
        <dbReference type="ARBA" id="ARBA00022801"/>
    </source>
</evidence>
<dbReference type="Gene3D" id="2.40.50.140">
    <property type="entry name" value="Nucleic acid-binding proteins"/>
    <property type="match status" value="1"/>
</dbReference>
<evidence type="ECO:0000313" key="11">
    <source>
        <dbReference type="Proteomes" id="UP000034006"/>
    </source>
</evidence>
<dbReference type="Pfam" id="PF17191">
    <property type="entry name" value="RecG_wedge"/>
    <property type="match status" value="1"/>
</dbReference>
<dbReference type="SMART" id="SM00490">
    <property type="entry name" value="HELICc"/>
    <property type="match status" value="1"/>
</dbReference>
<dbReference type="Gene3D" id="3.40.50.300">
    <property type="entry name" value="P-loop containing nucleotide triphosphate hydrolases"/>
    <property type="match status" value="2"/>
</dbReference>
<evidence type="ECO:0000256" key="1">
    <source>
        <dbReference type="ARBA" id="ARBA00022741"/>
    </source>
</evidence>
<keyword evidence="1" id="KW-0547">Nucleotide-binding</keyword>
<dbReference type="InterPro" id="IPR014001">
    <property type="entry name" value="Helicase_ATP-bd"/>
</dbReference>
<dbReference type="AlphaFoldDB" id="A0A0G1K6N8"/>
<feature type="domain" description="Helicase ATP-binding" evidence="8">
    <location>
        <begin position="271"/>
        <end position="424"/>
    </location>
</feature>
<keyword evidence="2" id="KW-0227">DNA damage</keyword>
<dbReference type="GO" id="GO:0005524">
    <property type="term" value="F:ATP binding"/>
    <property type="evidence" value="ECO:0007669"/>
    <property type="project" value="UniProtKB-KW"/>
</dbReference>
<evidence type="ECO:0000259" key="8">
    <source>
        <dbReference type="PROSITE" id="PS51192"/>
    </source>
</evidence>
<evidence type="ECO:0000256" key="4">
    <source>
        <dbReference type="ARBA" id="ARBA00022806"/>
    </source>
</evidence>
<comment type="caution">
    <text evidence="10">The sequence shown here is derived from an EMBL/GenBank/DDBJ whole genome shotgun (WGS) entry which is preliminary data.</text>
</comment>
<feature type="domain" description="Helicase C-terminal" evidence="9">
    <location>
        <begin position="447"/>
        <end position="602"/>
    </location>
</feature>
<protein>
    <submittedName>
        <fullName evidence="10">Helicase protein</fullName>
    </submittedName>
</protein>
<evidence type="ECO:0000313" key="10">
    <source>
        <dbReference type="EMBL" id="KKT51997.1"/>
    </source>
</evidence>
<dbReference type="Gene3D" id="1.10.150.20">
    <property type="entry name" value="5' to 3' exonuclease, C-terminal subdomain"/>
    <property type="match status" value="1"/>
</dbReference>
<dbReference type="SMART" id="SM00487">
    <property type="entry name" value="DEXDc"/>
    <property type="match status" value="1"/>
</dbReference>
<dbReference type="SUPFAM" id="SSF52540">
    <property type="entry name" value="P-loop containing nucleoside triphosphate hydrolases"/>
    <property type="match status" value="1"/>
</dbReference>
<dbReference type="PATRIC" id="fig|1618387.3.peg.452"/>
<evidence type="ECO:0000259" key="9">
    <source>
        <dbReference type="PROSITE" id="PS51194"/>
    </source>
</evidence>
<dbReference type="STRING" id="1618387.UW44_C0005G0039"/>